<dbReference type="InterPro" id="IPR036388">
    <property type="entry name" value="WH-like_DNA-bd_sf"/>
</dbReference>
<evidence type="ECO:0000256" key="3">
    <source>
        <dbReference type="ARBA" id="ARBA00023163"/>
    </source>
</evidence>
<dbReference type="PANTHER" id="PTHR39515">
    <property type="entry name" value="CONSERVED PROTEIN"/>
    <property type="match status" value="1"/>
</dbReference>
<dbReference type="InterPro" id="IPR000835">
    <property type="entry name" value="HTH_MarR-typ"/>
</dbReference>
<keyword evidence="2" id="KW-0238">DNA-binding</keyword>
<reference evidence="7" key="1">
    <citation type="journal article" date="2019" name="Int. J. Syst. Evol. Microbiol.">
        <title>The Global Catalogue of Microorganisms (GCM) 10K type strain sequencing project: providing services to taxonomists for standard genome sequencing and annotation.</title>
        <authorList>
            <consortium name="The Broad Institute Genomics Platform"/>
            <consortium name="The Broad Institute Genome Sequencing Center for Infectious Disease"/>
            <person name="Wu L."/>
            <person name="Ma J."/>
        </authorList>
    </citation>
    <scope>NUCLEOTIDE SEQUENCE [LARGE SCALE GENOMIC DNA]</scope>
    <source>
        <strain evidence="7">JCM 14545</strain>
    </source>
</reference>
<keyword evidence="7" id="KW-1185">Reference proteome</keyword>
<dbReference type="PROSITE" id="PS01117">
    <property type="entry name" value="HTH_MARR_1"/>
    <property type="match status" value="1"/>
</dbReference>
<comment type="caution">
    <text evidence="6">The sequence shown here is derived from an EMBL/GenBank/DDBJ whole genome shotgun (WGS) entry which is preliminary data.</text>
</comment>
<gene>
    <name evidence="6" type="ORF">GCM10009754_65330</name>
</gene>
<dbReference type="PROSITE" id="PS50995">
    <property type="entry name" value="HTH_MARR_2"/>
    <property type="match status" value="1"/>
</dbReference>
<dbReference type="Proteomes" id="UP001501116">
    <property type="component" value="Unassembled WGS sequence"/>
</dbReference>
<name>A0ABP5DGR2_9PSEU</name>
<dbReference type="SMART" id="SM00347">
    <property type="entry name" value="HTH_MARR"/>
    <property type="match status" value="1"/>
</dbReference>
<dbReference type="SUPFAM" id="SSF46785">
    <property type="entry name" value="Winged helix' DNA-binding domain"/>
    <property type="match status" value="1"/>
</dbReference>
<dbReference type="InterPro" id="IPR052526">
    <property type="entry name" value="HTH-type_Bedaq_tolerance"/>
</dbReference>
<feature type="domain" description="HTH marR-type" evidence="5">
    <location>
        <begin position="32"/>
        <end position="165"/>
    </location>
</feature>
<evidence type="ECO:0000256" key="1">
    <source>
        <dbReference type="ARBA" id="ARBA00023015"/>
    </source>
</evidence>
<organism evidence="6 7">
    <name type="scientific">Amycolatopsis minnesotensis</name>
    <dbReference type="NCBI Taxonomy" id="337894"/>
    <lineage>
        <taxon>Bacteria</taxon>
        <taxon>Bacillati</taxon>
        <taxon>Actinomycetota</taxon>
        <taxon>Actinomycetes</taxon>
        <taxon>Pseudonocardiales</taxon>
        <taxon>Pseudonocardiaceae</taxon>
        <taxon>Amycolatopsis</taxon>
    </lineage>
</organism>
<dbReference type="Gene3D" id="1.10.10.10">
    <property type="entry name" value="Winged helix-like DNA-binding domain superfamily/Winged helix DNA-binding domain"/>
    <property type="match status" value="1"/>
</dbReference>
<evidence type="ECO:0000313" key="7">
    <source>
        <dbReference type="Proteomes" id="UP001501116"/>
    </source>
</evidence>
<dbReference type="PRINTS" id="PR00598">
    <property type="entry name" value="HTHMARR"/>
</dbReference>
<evidence type="ECO:0000256" key="4">
    <source>
        <dbReference type="SAM" id="MobiDB-lite"/>
    </source>
</evidence>
<dbReference type="PANTHER" id="PTHR39515:SF2">
    <property type="entry name" value="HTH-TYPE TRANSCRIPTIONAL REGULATOR RV0880"/>
    <property type="match status" value="1"/>
</dbReference>
<evidence type="ECO:0000256" key="2">
    <source>
        <dbReference type="ARBA" id="ARBA00023125"/>
    </source>
</evidence>
<proteinExistence type="predicted"/>
<keyword evidence="1" id="KW-0805">Transcription regulation</keyword>
<sequence>MGEQPETLERPAVGTEADLGVEPRGGPSDNASMELMRQLRASAQLQHGWIAQAWNAEPGIHPAAGMLLAELAHRGESRPSELAKRRMVDLSVISRQISQLAAAGLIERRPAPEDGRAALIRVSEQGEAQLERWRGLYIAFVKRALGNWSDDDVDALTRRLELMNEDLRDALGGCPAQDGKK</sequence>
<feature type="region of interest" description="Disordered" evidence="4">
    <location>
        <begin position="1"/>
        <end position="31"/>
    </location>
</feature>
<dbReference type="Pfam" id="PF12802">
    <property type="entry name" value="MarR_2"/>
    <property type="match status" value="1"/>
</dbReference>
<accession>A0ABP5DGR2</accession>
<keyword evidence="3" id="KW-0804">Transcription</keyword>
<protein>
    <submittedName>
        <fullName evidence="6">MarR family winged helix-turn-helix transcriptional regulator</fullName>
    </submittedName>
</protein>
<evidence type="ECO:0000259" key="5">
    <source>
        <dbReference type="PROSITE" id="PS50995"/>
    </source>
</evidence>
<dbReference type="InterPro" id="IPR036390">
    <property type="entry name" value="WH_DNA-bd_sf"/>
</dbReference>
<dbReference type="InterPro" id="IPR023187">
    <property type="entry name" value="Tscrpt_reg_MarR-type_CS"/>
</dbReference>
<evidence type="ECO:0000313" key="6">
    <source>
        <dbReference type="EMBL" id="GAA1979856.1"/>
    </source>
</evidence>
<dbReference type="EMBL" id="BAAANN010000032">
    <property type="protein sequence ID" value="GAA1979856.1"/>
    <property type="molecule type" value="Genomic_DNA"/>
</dbReference>